<keyword evidence="5" id="KW-1185">Reference proteome</keyword>
<dbReference type="Proteomes" id="UP001189429">
    <property type="component" value="Unassembled WGS sequence"/>
</dbReference>
<evidence type="ECO:0000256" key="1">
    <source>
        <dbReference type="SAM" id="Coils"/>
    </source>
</evidence>
<evidence type="ECO:0000313" key="4">
    <source>
        <dbReference type="EMBL" id="CAK0821781.1"/>
    </source>
</evidence>
<proteinExistence type="predicted"/>
<feature type="domain" description="Endonuclease/exonuclease/phosphatase" evidence="3">
    <location>
        <begin position="431"/>
        <end position="674"/>
    </location>
</feature>
<protein>
    <recommendedName>
        <fullName evidence="3">Endonuclease/exonuclease/phosphatase domain-containing protein</fullName>
    </recommendedName>
</protein>
<keyword evidence="1" id="KW-0175">Coiled coil</keyword>
<feature type="coiled-coil region" evidence="1">
    <location>
        <begin position="187"/>
        <end position="221"/>
    </location>
</feature>
<evidence type="ECO:0000313" key="5">
    <source>
        <dbReference type="Proteomes" id="UP001189429"/>
    </source>
</evidence>
<reference evidence="4" key="1">
    <citation type="submission" date="2023-10" db="EMBL/GenBank/DDBJ databases">
        <authorList>
            <person name="Chen Y."/>
            <person name="Shah S."/>
            <person name="Dougan E. K."/>
            <person name="Thang M."/>
            <person name="Chan C."/>
        </authorList>
    </citation>
    <scope>NUCLEOTIDE SEQUENCE [LARGE SCALE GENOMIC DNA]</scope>
</reference>
<dbReference type="PANTHER" id="PTHR19446">
    <property type="entry name" value="REVERSE TRANSCRIPTASES"/>
    <property type="match status" value="1"/>
</dbReference>
<dbReference type="InterPro" id="IPR036691">
    <property type="entry name" value="Endo/exonu/phosph_ase_sf"/>
</dbReference>
<feature type="compositionally biased region" description="Gly residues" evidence="2">
    <location>
        <begin position="72"/>
        <end position="83"/>
    </location>
</feature>
<feature type="region of interest" description="Disordered" evidence="2">
    <location>
        <begin position="591"/>
        <end position="611"/>
    </location>
</feature>
<sequence>MASLASGADAAAAAPADGRMSGAASSESGSSDPRSTSRSEQRRRDARWRQKRQAGRANRDTGWDERPRDRQQGGGRASAGRAGGPDATQLVAEQLRLTACPHPTPGLQPRLKGSDLAVETVSAPRPPARASSQPAHPGAEDRYAQPPLEVEEALLDIETRLQATLQSTSRSLTKGLAEFRTAVEGRMGAVEAKVANVQDDVAQLRQEMDELRRELGVVQSTEPAPLPPGPAWSRTPDPCVLVLNARAAVAKEAVMGMLGPLLADAQVAATSDSVDLEGEALAQRFVLRFKGDTGLASRRANKVLGAMRIGPSDWRRLACRTPGGEPVEVSIGPDKNRSQITHELALKKFKVALLPHLGGGRVFLDKSEAALSKNWRQFVKVQIDGPASVPRVLWKDHNPLALLSRPTTVGGALDHFGKLWGGPQEVFRASTWNTRALMHHDPPTAANRAAYLQQRWQGKGVVCLQETHGSTARLADQLRLVGYRCRSFASFGQNDLGGVVTVFPYTSAEMVNFEPRMVVRGRVLRVKATLIPHSCDLIVWNIHNFDLQASQQKYVADRLQEDLLWAGLAPRQRSILVMGGFNFRALPADPEEAQAAGRREEHGPRPPRHWRAGLRGYTELQPAEPTHWAQNRGTYSSIDRIYVGAPQWLQCQTWMQLSNGGDPRELHCSGLSDHTLLTLAWSRHPPARRDPDRPAPIPDYICKLPRYRELVGLYVAALPLERLPAPERLLVSTRLLQAAAKEVHNEELRTMSWTRRSTATIWRQMARACWREEWRLADLLCRRHPWAQEFLDVDATRRTVVMKRPDEFHRRHALAQRRFMAQRGREAEADVAAAQGCPPPGPESEDQARRAKSELMRLRGQQRALRRRAELWLPFSARRCLGAVKTQRGAVTAPLDKAAALASHGGAVFDPEPQTPGRKQWRERIGRQYIQCHGLQRYDWEALGPPTKQDIARGVASARASAPGVDGLPARAWGARPALADALAAAMRWQMDGLPLGIAFNDSILICPPKGDEPDDVIGQPVSRGAEDTRPLSPRNSGAKIISWALNAKLKRAVAASVCWTQRGFLTGRNFCENLAKISTGRGLWRQRAGGPGACKGGAPAGGGSGLRPGVGDVLLNPSSTEWLKLDPAELRGLGPPRPFLCSYDYSRAFPSVFQDWLWWVLEEWEIPQPLLNGLQMQYREVRALDSGPTREELFRVRSGVLQGDPASGSLYAAGEHPFCQDMAKHLEGRRRGIGRWCADDLLAVTLQLVGLRVVGRIMKASALLANLVLKEEKCVCVPLWAPLSAEVEEEARQILGSVSERWRLFRIAPMAKALGVLLGPAASTDLQWAPTLEKWEWRAGQIAAAPYDAQTAVQVFHERALAVASYKAQLIPLPKRLPKAEHHVLCRLLRAPGSWLGLLDFSALDLLALTPMHLLGDLCAAARVRTATQTLVTWRAMARALRETAARCLSLEALGRGLAWPGFWEARPLAMLLEEAATLLGSETALRVASLEAEAALMRALALPDRRSGLAARVRKRLEIWFAIPPDVLFPRTCLPG</sequence>
<feature type="region of interest" description="Disordered" evidence="2">
    <location>
        <begin position="1"/>
        <end position="89"/>
    </location>
</feature>
<dbReference type="InterPro" id="IPR005135">
    <property type="entry name" value="Endo/exonuclease/phosphatase"/>
</dbReference>
<organism evidence="4 5">
    <name type="scientific">Prorocentrum cordatum</name>
    <dbReference type="NCBI Taxonomy" id="2364126"/>
    <lineage>
        <taxon>Eukaryota</taxon>
        <taxon>Sar</taxon>
        <taxon>Alveolata</taxon>
        <taxon>Dinophyceae</taxon>
        <taxon>Prorocentrales</taxon>
        <taxon>Prorocentraceae</taxon>
        <taxon>Prorocentrum</taxon>
    </lineage>
</organism>
<accession>A0ABN9RRV0</accession>
<dbReference type="Pfam" id="PF03372">
    <property type="entry name" value="Exo_endo_phos"/>
    <property type="match status" value="1"/>
</dbReference>
<gene>
    <name evidence="4" type="ORF">PCOR1329_LOCUS22946</name>
</gene>
<dbReference type="SUPFAM" id="SSF56219">
    <property type="entry name" value="DNase I-like"/>
    <property type="match status" value="1"/>
</dbReference>
<feature type="compositionally biased region" description="Basic and acidic residues" evidence="2">
    <location>
        <begin position="57"/>
        <end position="71"/>
    </location>
</feature>
<name>A0ABN9RRV0_9DINO</name>
<evidence type="ECO:0000259" key="3">
    <source>
        <dbReference type="Pfam" id="PF03372"/>
    </source>
</evidence>
<dbReference type="EMBL" id="CAUYUJ010007724">
    <property type="protein sequence ID" value="CAK0821781.1"/>
    <property type="molecule type" value="Genomic_DNA"/>
</dbReference>
<feature type="region of interest" description="Disordered" evidence="2">
    <location>
        <begin position="825"/>
        <end position="851"/>
    </location>
</feature>
<feature type="region of interest" description="Disordered" evidence="2">
    <location>
        <begin position="120"/>
        <end position="142"/>
    </location>
</feature>
<feature type="compositionally biased region" description="Basic residues" evidence="2">
    <location>
        <begin position="44"/>
        <end position="54"/>
    </location>
</feature>
<feature type="compositionally biased region" description="Low complexity" evidence="2">
    <location>
        <begin position="1"/>
        <end position="34"/>
    </location>
</feature>
<dbReference type="Gene3D" id="3.60.10.10">
    <property type="entry name" value="Endonuclease/exonuclease/phosphatase"/>
    <property type="match status" value="1"/>
</dbReference>
<evidence type="ECO:0000256" key="2">
    <source>
        <dbReference type="SAM" id="MobiDB-lite"/>
    </source>
</evidence>
<comment type="caution">
    <text evidence="4">The sequence shown here is derived from an EMBL/GenBank/DDBJ whole genome shotgun (WGS) entry which is preliminary data.</text>
</comment>